<sequence length="100" mass="11896">MFTLFPSKKVNLIYGYRSYYAEKNDENWHYAQKISGRMFLLMGLLMTGIGYWLKATGHTNFFLIEMLLLVFPIIPIFYVTEKKVRAFDKARGEDDEYFND</sequence>
<protein>
    <recommendedName>
        <fullName evidence="4">SdpI family protein</fullName>
    </recommendedName>
</protein>
<dbReference type="EMBL" id="JXKH01000002">
    <property type="protein sequence ID" value="OJG19569.1"/>
    <property type="molecule type" value="Genomic_DNA"/>
</dbReference>
<feature type="transmembrane region" description="Helical" evidence="1">
    <location>
        <begin position="61"/>
        <end position="79"/>
    </location>
</feature>
<evidence type="ECO:0008006" key="4">
    <source>
        <dbReference type="Google" id="ProtNLM"/>
    </source>
</evidence>
<keyword evidence="3" id="KW-1185">Reference proteome</keyword>
<reference evidence="2 3" key="1">
    <citation type="submission" date="2014-12" db="EMBL/GenBank/DDBJ databases">
        <title>Draft genome sequences of 29 type strains of Enterococci.</title>
        <authorList>
            <person name="Zhong Z."/>
            <person name="Sun Z."/>
            <person name="Liu W."/>
            <person name="Zhang W."/>
            <person name="Zhang H."/>
        </authorList>
    </citation>
    <scope>NUCLEOTIDE SEQUENCE [LARGE SCALE GENOMIC DNA]</scope>
    <source>
        <strain evidence="2 3">DSM 17029</strain>
    </source>
</reference>
<evidence type="ECO:0000313" key="2">
    <source>
        <dbReference type="EMBL" id="OJG19569.1"/>
    </source>
</evidence>
<accession>A0A1L8RIH9</accession>
<keyword evidence="1" id="KW-0472">Membrane</keyword>
<organism evidence="2 3">
    <name type="scientific">Enterococcus canis</name>
    <dbReference type="NCBI Taxonomy" id="214095"/>
    <lineage>
        <taxon>Bacteria</taxon>
        <taxon>Bacillati</taxon>
        <taxon>Bacillota</taxon>
        <taxon>Bacilli</taxon>
        <taxon>Lactobacillales</taxon>
        <taxon>Enterococcaceae</taxon>
        <taxon>Enterococcus</taxon>
    </lineage>
</organism>
<dbReference type="STRING" id="214095.RU97_GL001140"/>
<evidence type="ECO:0000256" key="1">
    <source>
        <dbReference type="SAM" id="Phobius"/>
    </source>
</evidence>
<keyword evidence="1" id="KW-0812">Transmembrane</keyword>
<gene>
    <name evidence="2" type="ORF">RU97_GL001140</name>
</gene>
<dbReference type="AlphaFoldDB" id="A0A1L8RIH9"/>
<dbReference type="Proteomes" id="UP000181884">
    <property type="component" value="Unassembled WGS sequence"/>
</dbReference>
<evidence type="ECO:0000313" key="3">
    <source>
        <dbReference type="Proteomes" id="UP000181884"/>
    </source>
</evidence>
<keyword evidence="1" id="KW-1133">Transmembrane helix</keyword>
<name>A0A1L8RIH9_9ENTE</name>
<dbReference type="Pfam" id="PF13630">
    <property type="entry name" value="SdpI"/>
    <property type="match status" value="1"/>
</dbReference>
<comment type="caution">
    <text evidence="2">The sequence shown here is derived from an EMBL/GenBank/DDBJ whole genome shotgun (WGS) entry which is preliminary data.</text>
</comment>
<dbReference type="InterPro" id="IPR025962">
    <property type="entry name" value="SdpI/YhfL"/>
</dbReference>
<feature type="transmembrane region" description="Helical" evidence="1">
    <location>
        <begin position="38"/>
        <end position="55"/>
    </location>
</feature>
<proteinExistence type="predicted"/>